<proteinExistence type="predicted"/>
<dbReference type="EMBL" id="REGN01003816">
    <property type="protein sequence ID" value="RNA20590.1"/>
    <property type="molecule type" value="Genomic_DNA"/>
</dbReference>
<evidence type="ECO:0000313" key="2">
    <source>
        <dbReference type="Proteomes" id="UP000276133"/>
    </source>
</evidence>
<organism evidence="1 2">
    <name type="scientific">Brachionus plicatilis</name>
    <name type="common">Marine rotifer</name>
    <name type="synonym">Brachionus muelleri</name>
    <dbReference type="NCBI Taxonomy" id="10195"/>
    <lineage>
        <taxon>Eukaryota</taxon>
        <taxon>Metazoa</taxon>
        <taxon>Spiralia</taxon>
        <taxon>Gnathifera</taxon>
        <taxon>Rotifera</taxon>
        <taxon>Eurotatoria</taxon>
        <taxon>Monogononta</taxon>
        <taxon>Pseudotrocha</taxon>
        <taxon>Ploima</taxon>
        <taxon>Brachionidae</taxon>
        <taxon>Brachionus</taxon>
    </lineage>
</organism>
<gene>
    <name evidence="1" type="ORF">BpHYR1_013772</name>
</gene>
<reference evidence="1 2" key="1">
    <citation type="journal article" date="2018" name="Sci. Rep.">
        <title>Genomic signatures of local adaptation to the degree of environmental predictability in rotifers.</title>
        <authorList>
            <person name="Franch-Gras L."/>
            <person name="Hahn C."/>
            <person name="Garcia-Roger E.M."/>
            <person name="Carmona M.J."/>
            <person name="Serra M."/>
            <person name="Gomez A."/>
        </authorList>
    </citation>
    <scope>NUCLEOTIDE SEQUENCE [LARGE SCALE GENOMIC DNA]</scope>
    <source>
        <strain evidence="1">HYR1</strain>
    </source>
</reference>
<evidence type="ECO:0000313" key="1">
    <source>
        <dbReference type="EMBL" id="RNA20590.1"/>
    </source>
</evidence>
<comment type="caution">
    <text evidence="1">The sequence shown here is derived from an EMBL/GenBank/DDBJ whole genome shotgun (WGS) entry which is preliminary data.</text>
</comment>
<name>A0A3M7RAL2_BRAPC</name>
<sequence length="82" mass="9849">MDIDARIDEFNLKKTIILLRISNLKTVDRFIYCASSYSLLCKVRNKIGFCHLLNIKYKFKIDIKLMFTKQLFNWLSHNFDNL</sequence>
<dbReference type="Proteomes" id="UP000276133">
    <property type="component" value="Unassembled WGS sequence"/>
</dbReference>
<keyword evidence="2" id="KW-1185">Reference proteome</keyword>
<accession>A0A3M7RAL2</accession>
<dbReference type="AlphaFoldDB" id="A0A3M7RAL2"/>
<protein>
    <submittedName>
        <fullName evidence="1">Uncharacterized protein</fullName>
    </submittedName>
</protein>